<sequence>MREERKFALKQEHIASLPYSQLEAEQDEEHRRLKKIVQDLNRPTPDDLIGKGLFAVAKENAKKRWKFQGIWDDEWGTTTQWRWKHEEPHDSDIAVDANVKLDMFVGERTQAKTTEEPHRKLVQRCEREASRPFYQFLYQVSAQRDLIQSECRRPSNDSAKNHITSHHVLEGPIHHRVALDAWANTRLASEELHRQRSSDSPPPSPSPDINTIAYNRVRDTWVKRGIWNAKRGVLPGMAWKHEQPLEEMLLEEIGPDPVPSQAEDATNGTEERPCLFRFLGPPATTSSRRGNNNDGAEEQPSFERQRCHDPPTRASQPGSPSMQNTPSNSIEFPSALRRSERLRPKRKLDSSDEATESRNNNAVSLSSRTNIAPKQRRRRGR</sequence>
<evidence type="ECO:0000313" key="1">
    <source>
        <dbReference type="EMBL" id="UPK90730.1"/>
    </source>
</evidence>
<gene>
    <name evidence="1" type="ORF">LCI18_001665</name>
</gene>
<evidence type="ECO:0000313" key="2">
    <source>
        <dbReference type="Proteomes" id="UP000830768"/>
    </source>
</evidence>
<proteinExistence type="predicted"/>
<name>A0ACD3YPB1_FUSSC</name>
<dbReference type="Proteomes" id="UP000830768">
    <property type="component" value="Chromosome 2"/>
</dbReference>
<protein>
    <submittedName>
        <fullName evidence="1">Uncharacterized protein</fullName>
    </submittedName>
</protein>
<dbReference type="EMBL" id="CP090031">
    <property type="protein sequence ID" value="UPK90730.1"/>
    <property type="molecule type" value="Genomic_DNA"/>
</dbReference>
<accession>A0ACD3YPB1</accession>
<organism evidence="1 2">
    <name type="scientific">Fusarium solani subsp. cucurbitae</name>
    <name type="common">Neocosmosporum cucurbitae</name>
    <dbReference type="NCBI Taxonomy" id="2747967"/>
    <lineage>
        <taxon>Eukaryota</taxon>
        <taxon>Fungi</taxon>
        <taxon>Dikarya</taxon>
        <taxon>Ascomycota</taxon>
        <taxon>Pezizomycotina</taxon>
        <taxon>Sordariomycetes</taxon>
        <taxon>Hypocreomycetidae</taxon>
        <taxon>Hypocreales</taxon>
        <taxon>Nectriaceae</taxon>
        <taxon>Fusarium</taxon>
        <taxon>Fusarium solani species complex</taxon>
    </lineage>
</organism>
<reference evidence="1" key="1">
    <citation type="submission" date="2021-11" db="EMBL/GenBank/DDBJ databases">
        <title>Fusarium solani-melongenae Genome sequencing and assembly.</title>
        <authorList>
            <person name="Xie S."/>
            <person name="Huang L."/>
            <person name="Zhang X."/>
        </authorList>
    </citation>
    <scope>NUCLEOTIDE SEQUENCE</scope>
    <source>
        <strain evidence="1">CRI 24-3</strain>
    </source>
</reference>
<keyword evidence="2" id="KW-1185">Reference proteome</keyword>